<feature type="compositionally biased region" description="Polar residues" evidence="1">
    <location>
        <begin position="113"/>
        <end position="134"/>
    </location>
</feature>
<feature type="domain" description="LysM" evidence="2">
    <location>
        <begin position="43"/>
        <end position="87"/>
    </location>
</feature>
<dbReference type="InterPro" id="IPR036779">
    <property type="entry name" value="LysM_dom_sf"/>
</dbReference>
<evidence type="ECO:0000256" key="1">
    <source>
        <dbReference type="SAM" id="MobiDB-lite"/>
    </source>
</evidence>
<feature type="region of interest" description="Disordered" evidence="1">
    <location>
        <begin position="88"/>
        <end position="135"/>
    </location>
</feature>
<dbReference type="SUPFAM" id="SSF54106">
    <property type="entry name" value="LysM domain"/>
    <property type="match status" value="1"/>
</dbReference>
<dbReference type="PANTHER" id="PTHR20932:SF55">
    <property type="entry name" value="LYSM DOMAIN-CONTAINING PROTEIN"/>
    <property type="match status" value="1"/>
</dbReference>
<evidence type="ECO:0000313" key="4">
    <source>
        <dbReference type="Proteomes" id="UP001293593"/>
    </source>
</evidence>
<dbReference type="CDD" id="cd00118">
    <property type="entry name" value="LysM"/>
    <property type="match status" value="1"/>
</dbReference>
<keyword evidence="4" id="KW-1185">Reference proteome</keyword>
<dbReference type="EMBL" id="JAWXYG010000010">
    <property type="protein sequence ID" value="KAK4261929.1"/>
    <property type="molecule type" value="Genomic_DNA"/>
</dbReference>
<dbReference type="Proteomes" id="UP001293593">
    <property type="component" value="Unassembled WGS sequence"/>
</dbReference>
<dbReference type="PROSITE" id="PS51782">
    <property type="entry name" value="LYSM"/>
    <property type="match status" value="1"/>
</dbReference>
<evidence type="ECO:0000313" key="3">
    <source>
        <dbReference type="EMBL" id="KAK4261929.1"/>
    </source>
</evidence>
<gene>
    <name evidence="3" type="ORF">QN277_004863</name>
</gene>
<sequence length="325" mass="35277">MESQRWKENDNQFLSEYDDRCVSKRKHSPPLPPTAFPPSLGYIQHPVSKLDTLAGIAIKYGVEVSDIKRMNGLVTDLQMFALKTLHIPLGGRHPPPDDSTTSGNRTPDELFDSQHSLTTNSPQRKSSPVGNSLQGFYRIKPTDKKTISDDLQVAGSRKGASNFSSDSASPLQPLSRHRKSRSLVDVILSEIKEQHDIVPAAQETLLREDNSSSCGFPSRTGKGLALRQKSASRASLITDSEASGSNSGPIGVEDIFRTVGTLGVKKSSSASCLHEEGSSPTSIWPTSKWSLTSDFQAFAAAKPIFDGLPKPTAGRRNKAALDKHI</sequence>
<reference evidence="3" key="1">
    <citation type="submission" date="2023-10" db="EMBL/GenBank/DDBJ databases">
        <title>Chromosome-level genome of the transformable northern wattle, Acacia crassicarpa.</title>
        <authorList>
            <person name="Massaro I."/>
            <person name="Sinha N.R."/>
            <person name="Poethig S."/>
            <person name="Leichty A.R."/>
        </authorList>
    </citation>
    <scope>NUCLEOTIDE SEQUENCE</scope>
    <source>
        <strain evidence="3">Acra3RX</strain>
        <tissue evidence="3">Leaf</tissue>
    </source>
</reference>
<accession>A0AAE1J5A8</accession>
<organism evidence="3 4">
    <name type="scientific">Acacia crassicarpa</name>
    <name type="common">northern wattle</name>
    <dbReference type="NCBI Taxonomy" id="499986"/>
    <lineage>
        <taxon>Eukaryota</taxon>
        <taxon>Viridiplantae</taxon>
        <taxon>Streptophyta</taxon>
        <taxon>Embryophyta</taxon>
        <taxon>Tracheophyta</taxon>
        <taxon>Spermatophyta</taxon>
        <taxon>Magnoliopsida</taxon>
        <taxon>eudicotyledons</taxon>
        <taxon>Gunneridae</taxon>
        <taxon>Pentapetalae</taxon>
        <taxon>rosids</taxon>
        <taxon>fabids</taxon>
        <taxon>Fabales</taxon>
        <taxon>Fabaceae</taxon>
        <taxon>Caesalpinioideae</taxon>
        <taxon>mimosoid clade</taxon>
        <taxon>Acacieae</taxon>
        <taxon>Acacia</taxon>
    </lineage>
</organism>
<dbReference type="AlphaFoldDB" id="A0AAE1J5A8"/>
<evidence type="ECO:0000259" key="2">
    <source>
        <dbReference type="PROSITE" id="PS51782"/>
    </source>
</evidence>
<comment type="caution">
    <text evidence="3">The sequence shown here is derived from an EMBL/GenBank/DDBJ whole genome shotgun (WGS) entry which is preliminary data.</text>
</comment>
<dbReference type="InterPro" id="IPR045030">
    <property type="entry name" value="LYSM1-4"/>
</dbReference>
<dbReference type="Gene3D" id="3.10.350.10">
    <property type="entry name" value="LysM domain"/>
    <property type="match status" value="1"/>
</dbReference>
<proteinExistence type="predicted"/>
<dbReference type="PANTHER" id="PTHR20932">
    <property type="entry name" value="LYSM AND PUTATIVE PEPTIDOGLYCAN-BINDING DOMAIN-CONTAINING PROTEIN"/>
    <property type="match status" value="1"/>
</dbReference>
<feature type="compositionally biased region" description="Polar residues" evidence="1">
    <location>
        <begin position="159"/>
        <end position="172"/>
    </location>
</feature>
<protein>
    <recommendedName>
        <fullName evidence="2">LysM domain-containing protein</fullName>
    </recommendedName>
</protein>
<feature type="region of interest" description="Disordered" evidence="1">
    <location>
        <begin position="152"/>
        <end position="177"/>
    </location>
</feature>
<dbReference type="Pfam" id="PF01476">
    <property type="entry name" value="LysM"/>
    <property type="match status" value="1"/>
</dbReference>
<dbReference type="InterPro" id="IPR018392">
    <property type="entry name" value="LysM"/>
</dbReference>
<name>A0AAE1J5A8_9FABA</name>